<sequence>MRLPPGYLAAAATAALSFQSAGTLIQAVRGSTSAGEAVDPPVCETDQLNLVVSQSNGTAVFRCPLTLPVLAPEYSKLHPLVFYRDRPRVLTEILTDATLLETPVPPAAPDGNGEVASVIDIPDQYTLVVPVLPEREKMFSFKCEPMSEENMPVAQRESMVAQSCEVIVTVTSAGNSAAFSSAGNTLAIAGLVSLATSGIAPLPA</sequence>
<dbReference type="AlphaFoldDB" id="A0A2A9M4S5"/>
<dbReference type="VEuPathDB" id="ToxoDB:BESB_081640"/>
<protein>
    <recommendedName>
        <fullName evidence="3">SRS domain-containing protein</fullName>
    </recommendedName>
</protein>
<dbReference type="EMBL" id="NWUJ01000009">
    <property type="protein sequence ID" value="PFH32965.1"/>
    <property type="molecule type" value="Genomic_DNA"/>
</dbReference>
<dbReference type="Proteomes" id="UP000224006">
    <property type="component" value="Chromosome VIII"/>
</dbReference>
<dbReference type="Gene3D" id="2.60.40.1320">
    <property type="entry name" value="SRS domain"/>
    <property type="match status" value="1"/>
</dbReference>
<reference evidence="1 2" key="1">
    <citation type="submission" date="2017-09" db="EMBL/GenBank/DDBJ databases">
        <title>Genome sequencing of Besnoitia besnoiti strain Bb-Ger1.</title>
        <authorList>
            <person name="Schares G."/>
            <person name="Venepally P."/>
            <person name="Lorenzi H.A."/>
        </authorList>
    </citation>
    <scope>NUCLEOTIDE SEQUENCE [LARGE SCALE GENOMIC DNA]</scope>
    <source>
        <strain evidence="1 2">Bb-Ger1</strain>
    </source>
</reference>
<gene>
    <name evidence="1" type="ORF">BESB_081640</name>
</gene>
<dbReference type="GeneID" id="40313090"/>
<organism evidence="1 2">
    <name type="scientific">Besnoitia besnoiti</name>
    <name type="common">Apicomplexan protozoan</name>
    <dbReference type="NCBI Taxonomy" id="94643"/>
    <lineage>
        <taxon>Eukaryota</taxon>
        <taxon>Sar</taxon>
        <taxon>Alveolata</taxon>
        <taxon>Apicomplexa</taxon>
        <taxon>Conoidasida</taxon>
        <taxon>Coccidia</taxon>
        <taxon>Eucoccidiorida</taxon>
        <taxon>Eimeriorina</taxon>
        <taxon>Sarcocystidae</taxon>
        <taxon>Besnoitia</taxon>
    </lineage>
</organism>
<dbReference type="InterPro" id="IPR036755">
    <property type="entry name" value="SRS_dom_sf"/>
</dbReference>
<evidence type="ECO:0000313" key="1">
    <source>
        <dbReference type="EMBL" id="PFH32965.1"/>
    </source>
</evidence>
<accession>A0A2A9M4S5</accession>
<evidence type="ECO:0008006" key="3">
    <source>
        <dbReference type="Google" id="ProtNLM"/>
    </source>
</evidence>
<comment type="caution">
    <text evidence="1">The sequence shown here is derived from an EMBL/GenBank/DDBJ whole genome shotgun (WGS) entry which is preliminary data.</text>
</comment>
<dbReference type="KEGG" id="bbes:BESB_081640"/>
<evidence type="ECO:0000313" key="2">
    <source>
        <dbReference type="Proteomes" id="UP000224006"/>
    </source>
</evidence>
<dbReference type="RefSeq" id="XP_029216974.1">
    <property type="nucleotide sequence ID" value="XM_029366514.1"/>
</dbReference>
<proteinExistence type="predicted"/>
<keyword evidence="2" id="KW-1185">Reference proteome</keyword>
<name>A0A2A9M4S5_BESBE</name>